<reference evidence="8 9" key="1">
    <citation type="submission" date="2019-06" db="EMBL/GenBank/DDBJ databases">
        <title>WGS assembly of Gossypium darwinii.</title>
        <authorList>
            <person name="Chen Z.J."/>
            <person name="Sreedasyam A."/>
            <person name="Ando A."/>
            <person name="Song Q."/>
            <person name="De L."/>
            <person name="Hulse-Kemp A."/>
            <person name="Ding M."/>
            <person name="Ye W."/>
            <person name="Kirkbride R."/>
            <person name="Jenkins J."/>
            <person name="Plott C."/>
            <person name="Lovell J."/>
            <person name="Lin Y.-M."/>
            <person name="Vaughn R."/>
            <person name="Liu B."/>
            <person name="Li W."/>
            <person name="Simpson S."/>
            <person name="Scheffler B."/>
            <person name="Saski C."/>
            <person name="Grover C."/>
            <person name="Hu G."/>
            <person name="Conover J."/>
            <person name="Carlson J."/>
            <person name="Shu S."/>
            <person name="Boston L."/>
            <person name="Williams M."/>
            <person name="Peterson D."/>
            <person name="Mcgee K."/>
            <person name="Jones D."/>
            <person name="Wendel J."/>
            <person name="Stelly D."/>
            <person name="Grimwood J."/>
            <person name="Schmutz J."/>
        </authorList>
    </citation>
    <scope>NUCLEOTIDE SEQUENCE [LARGE SCALE GENOMIC DNA]</scope>
    <source>
        <strain evidence="8">1808015.09</strain>
    </source>
</reference>
<organism evidence="8 9">
    <name type="scientific">Gossypium darwinii</name>
    <name type="common">Darwin's cotton</name>
    <name type="synonym">Gossypium barbadense var. darwinii</name>
    <dbReference type="NCBI Taxonomy" id="34276"/>
    <lineage>
        <taxon>Eukaryota</taxon>
        <taxon>Viridiplantae</taxon>
        <taxon>Streptophyta</taxon>
        <taxon>Embryophyta</taxon>
        <taxon>Tracheophyta</taxon>
        <taxon>Spermatophyta</taxon>
        <taxon>Magnoliopsida</taxon>
        <taxon>eudicotyledons</taxon>
        <taxon>Gunneridae</taxon>
        <taxon>Pentapetalae</taxon>
        <taxon>rosids</taxon>
        <taxon>malvids</taxon>
        <taxon>Malvales</taxon>
        <taxon>Malvaceae</taxon>
        <taxon>Malvoideae</taxon>
        <taxon>Gossypium</taxon>
    </lineage>
</organism>
<keyword evidence="4 7" id="KW-0812">Transmembrane</keyword>
<feature type="transmembrane region" description="Helical" evidence="7">
    <location>
        <begin position="230"/>
        <end position="248"/>
    </location>
</feature>
<feature type="transmembrane region" description="Helical" evidence="7">
    <location>
        <begin position="291"/>
        <end position="314"/>
    </location>
</feature>
<feature type="transmembrane region" description="Helical" evidence="7">
    <location>
        <begin position="320"/>
        <end position="341"/>
    </location>
</feature>
<dbReference type="PANTHER" id="PTHR10361:SF33">
    <property type="entry name" value="SODIUM_METABOLITE COTRANSPORTER BASS3, CHLOROPLASTIC-RELATED"/>
    <property type="match status" value="1"/>
</dbReference>
<dbReference type="Pfam" id="PF01758">
    <property type="entry name" value="SBF"/>
    <property type="match status" value="1"/>
</dbReference>
<proteinExistence type="inferred from homology"/>
<feature type="transmembrane region" description="Helical" evidence="7">
    <location>
        <begin position="92"/>
        <end position="110"/>
    </location>
</feature>
<feature type="transmembrane region" description="Helical" evidence="7">
    <location>
        <begin position="260"/>
        <end position="279"/>
    </location>
</feature>
<feature type="transmembrane region" description="Helical" evidence="7">
    <location>
        <begin position="161"/>
        <end position="188"/>
    </location>
</feature>
<feature type="transmembrane region" description="Helical" evidence="7">
    <location>
        <begin position="122"/>
        <end position="140"/>
    </location>
</feature>
<dbReference type="EMBL" id="CM017708">
    <property type="protein sequence ID" value="TYG56422.1"/>
    <property type="molecule type" value="Genomic_DNA"/>
</dbReference>
<sequence>MTSITPFLSLAVSTRKQLSICSKQVTPCCYSRIGSIPCGRKGGVDVGRKGNGQRLLVFACSTTPYVRGIGSQRVSIGNKTDGGARKGDLSQALSAMLPFVVAATAVASLVQPSTFTWVSKELYAPALGGIMLSIGIKLSLDDFALAVKSYASFLSKGDVAVSILLTSFTTIASVLLTPLLTGLLIGSVVPVDAVMMSKSILQVVLVPVALGLVLNTYAKPIVTILRPVMPFVAMICTSLCIGSPLALNQSQILSKDGLQLVLPVLAFHAVAFAIGYWILKIPAFRQREEVCRTVSLCSGMQSSTMAGLLAIQFLGGCSQAVPAACSVIAMAIMGLSLASFWGSGYRLRDLPSLLAPQTGPAVQEAQ</sequence>
<gene>
    <name evidence="8" type="ORF">ES288_D08G062800v1</name>
</gene>
<feature type="transmembrane region" description="Helical" evidence="7">
    <location>
        <begin position="200"/>
        <end position="218"/>
    </location>
</feature>
<dbReference type="GO" id="GO:0016020">
    <property type="term" value="C:membrane"/>
    <property type="evidence" value="ECO:0007669"/>
    <property type="project" value="UniProtKB-SubCell"/>
</dbReference>
<keyword evidence="9" id="KW-1185">Reference proteome</keyword>
<evidence type="ECO:0008006" key="10">
    <source>
        <dbReference type="Google" id="ProtNLM"/>
    </source>
</evidence>
<dbReference type="Proteomes" id="UP000323506">
    <property type="component" value="Chromosome D08"/>
</dbReference>
<evidence type="ECO:0000256" key="4">
    <source>
        <dbReference type="ARBA" id="ARBA00022692"/>
    </source>
</evidence>
<comment type="subcellular location">
    <subcellularLocation>
        <location evidence="2">Membrane</location>
        <topology evidence="2">Multi-pass membrane protein</topology>
    </subcellularLocation>
    <subcellularLocation>
        <location evidence="1">Plastid</location>
        <location evidence="1">Chloroplast envelope</location>
    </subcellularLocation>
</comment>
<evidence type="ECO:0000256" key="3">
    <source>
        <dbReference type="ARBA" id="ARBA00006528"/>
    </source>
</evidence>
<protein>
    <recommendedName>
        <fullName evidence="10">Sodium/metabolite cotransporter BASS3, chloroplastic</fullName>
    </recommendedName>
</protein>
<dbReference type="Gene3D" id="1.20.1530.20">
    <property type="match status" value="2"/>
</dbReference>
<accession>A0A5D2BL49</accession>
<evidence type="ECO:0000313" key="8">
    <source>
        <dbReference type="EMBL" id="TYG56422.1"/>
    </source>
</evidence>
<evidence type="ECO:0000256" key="5">
    <source>
        <dbReference type="ARBA" id="ARBA00022989"/>
    </source>
</evidence>
<keyword evidence="6 7" id="KW-0472">Membrane</keyword>
<dbReference type="GO" id="GO:0009941">
    <property type="term" value="C:chloroplast envelope"/>
    <property type="evidence" value="ECO:0007669"/>
    <property type="project" value="UniProtKB-SubCell"/>
</dbReference>
<dbReference type="AlphaFoldDB" id="A0A5D2BL49"/>
<dbReference type="InterPro" id="IPR002657">
    <property type="entry name" value="BilAc:Na_symport/Acr3"/>
</dbReference>
<evidence type="ECO:0000256" key="7">
    <source>
        <dbReference type="SAM" id="Phobius"/>
    </source>
</evidence>
<dbReference type="InterPro" id="IPR038770">
    <property type="entry name" value="Na+/solute_symporter_sf"/>
</dbReference>
<evidence type="ECO:0000313" key="9">
    <source>
        <dbReference type="Proteomes" id="UP000323506"/>
    </source>
</evidence>
<name>A0A5D2BL49_GOSDA</name>
<evidence type="ECO:0000256" key="6">
    <source>
        <dbReference type="ARBA" id="ARBA00023136"/>
    </source>
</evidence>
<evidence type="ECO:0000256" key="1">
    <source>
        <dbReference type="ARBA" id="ARBA00004119"/>
    </source>
</evidence>
<evidence type="ECO:0000256" key="2">
    <source>
        <dbReference type="ARBA" id="ARBA00004141"/>
    </source>
</evidence>
<dbReference type="PANTHER" id="PTHR10361">
    <property type="entry name" value="SODIUM-BILE ACID COTRANSPORTER"/>
    <property type="match status" value="1"/>
</dbReference>
<keyword evidence="5 7" id="KW-1133">Transmembrane helix</keyword>
<dbReference type="InterPro" id="IPR004710">
    <property type="entry name" value="Bilac:Na_transpt"/>
</dbReference>
<comment type="similarity">
    <text evidence="3">Belongs to the bile acid:sodium symporter (BASS) (TC 2.A.28) family.</text>
</comment>